<accession>A0AAW0DG19</accession>
<comment type="caution">
    <text evidence="5">The sequence shown here is derived from an EMBL/GenBank/DDBJ whole genome shotgun (WGS) entry which is preliminary data.</text>
</comment>
<sequence>MAFNRSSNRIDGGAYNTVGRDQYIVGSQHTRGKSHSGDADAAFRMLSDNAAGNAFHGAEHRFPLPNCHPGTRIELLQKLSTWIKGDSEVIRVFWLLGTVGVGKSAIAQTLSERYSIRRIAAAFFFSRNDATRDRLDAFVATIVYQFSQSRSLWKLLGRRILKRITSDPKIFETTFENQFQKLIVKPSSKVDRALWGDLPNVIVIDGLDDCIDHRLQERLLHLIQKVTTTLRTPNPWRFLICSRPEPQIRDAFARFGPVLEYLDINSSEEANRDIELFFLGRFAELRRRHPALRHENESWPSQDVIDQLVRRAQGQFIFAVVVLKHVDTHDELPQDRLDAVLRIYVSVGLGSPYSDLDSLYHHVLSKCQNWERVRAVLRLLVTTPYFPETVMESDRTDFDWHSPLIIEGLLTLKKGEVFVLLSRLHSVLHIPDDPNAAIKIVHASFAEFLTDVVRSASYYIQVMSRSSYFERMATFLLRTISLLAPHYPLYQQQATFTDTLKSWTHNLLPAIPEGEGRLVQLAEYSYTHCFDYCTEVETPGPALLTALNGYDQYSFLAAYLYFFLKFPKSLARAILWAKGFGEPVIEFVKKADSCVQGFTVAFPPDASREEAFWFSILFEIQGRGEYQNRSWENFCRELYGVDAIPIVTRVKSLEKPALMVLPDGLESCNILPEGWTVVPFEDTSRYAALAELGEFLINDVRDDTWHSVSEGMLKKDDLICLKVFMKKWWVLFFHEDDILPRNSFANPSYATYPLDTHDEEFTMLASGEVMDSSIRQWFDYVHRNVKWYVEMEDLMRAEGLFQDFVCRYKSTSCALWGSEVLVILPYDKEASITLSEGWITVQLTRGAEGLIQELFRLLSTGRHVGFEKLLVDDIWEDTWNSLSVPHFLKFKLFTKKLWEVFLSDDDGLPPHSFNNSSYGIFPSGHDRRGPGMTLVSPSATSKPIKDSGEEKGSPLPSGVVFSKNAPSLRIQKNVGLEALCRWTTRVIYVVAFLANLAIVIAYLQQTLPSMGIHATTRDRQTMDKKEL</sequence>
<name>A0AAW0DG19_9AGAR</name>
<feature type="compositionally biased region" description="Basic and acidic residues" evidence="2">
    <location>
        <begin position="943"/>
        <end position="952"/>
    </location>
</feature>
<evidence type="ECO:0000313" key="5">
    <source>
        <dbReference type="EMBL" id="KAK7049448.1"/>
    </source>
</evidence>
<feature type="domain" description="Nephrocystin 3-like N-terminal" evidence="4">
    <location>
        <begin position="78"/>
        <end position="243"/>
    </location>
</feature>
<feature type="transmembrane region" description="Helical" evidence="3">
    <location>
        <begin position="986"/>
        <end position="1003"/>
    </location>
</feature>
<evidence type="ECO:0000259" key="4">
    <source>
        <dbReference type="Pfam" id="PF24883"/>
    </source>
</evidence>
<dbReference type="Pfam" id="PF24883">
    <property type="entry name" value="NPHP3_N"/>
    <property type="match status" value="1"/>
</dbReference>
<organism evidence="5 6">
    <name type="scientific">Paramarasmius palmivorus</name>
    <dbReference type="NCBI Taxonomy" id="297713"/>
    <lineage>
        <taxon>Eukaryota</taxon>
        <taxon>Fungi</taxon>
        <taxon>Dikarya</taxon>
        <taxon>Basidiomycota</taxon>
        <taxon>Agaricomycotina</taxon>
        <taxon>Agaricomycetes</taxon>
        <taxon>Agaricomycetidae</taxon>
        <taxon>Agaricales</taxon>
        <taxon>Marasmiineae</taxon>
        <taxon>Marasmiaceae</taxon>
        <taxon>Paramarasmius</taxon>
    </lineage>
</organism>
<proteinExistence type="predicted"/>
<dbReference type="EMBL" id="JAYKXP010000017">
    <property type="protein sequence ID" value="KAK7049448.1"/>
    <property type="molecule type" value="Genomic_DNA"/>
</dbReference>
<protein>
    <recommendedName>
        <fullName evidence="4">Nephrocystin 3-like N-terminal domain-containing protein</fullName>
    </recommendedName>
</protein>
<keyword evidence="3" id="KW-1133">Transmembrane helix</keyword>
<evidence type="ECO:0000256" key="2">
    <source>
        <dbReference type="SAM" id="MobiDB-lite"/>
    </source>
</evidence>
<evidence type="ECO:0000256" key="1">
    <source>
        <dbReference type="ARBA" id="ARBA00022737"/>
    </source>
</evidence>
<gene>
    <name evidence="5" type="ORF">VNI00_006054</name>
</gene>
<reference evidence="5 6" key="1">
    <citation type="submission" date="2024-01" db="EMBL/GenBank/DDBJ databases">
        <title>A draft genome for a cacao thread blight-causing isolate of Paramarasmius palmivorus.</title>
        <authorList>
            <person name="Baruah I.K."/>
            <person name="Bukari Y."/>
            <person name="Amoako-Attah I."/>
            <person name="Meinhardt L.W."/>
            <person name="Bailey B.A."/>
            <person name="Cohen S.P."/>
        </authorList>
    </citation>
    <scope>NUCLEOTIDE SEQUENCE [LARGE SCALE GENOMIC DNA]</scope>
    <source>
        <strain evidence="5 6">GH-12</strain>
    </source>
</reference>
<dbReference type="InterPro" id="IPR027417">
    <property type="entry name" value="P-loop_NTPase"/>
</dbReference>
<dbReference type="Gene3D" id="3.40.50.300">
    <property type="entry name" value="P-loop containing nucleotide triphosphate hydrolases"/>
    <property type="match status" value="1"/>
</dbReference>
<keyword evidence="3" id="KW-0472">Membrane</keyword>
<evidence type="ECO:0000313" key="6">
    <source>
        <dbReference type="Proteomes" id="UP001383192"/>
    </source>
</evidence>
<dbReference type="PANTHER" id="PTHR10039:SF17">
    <property type="entry name" value="FUNGAL STAND N-TERMINAL GOODBYE DOMAIN-CONTAINING PROTEIN-RELATED"/>
    <property type="match status" value="1"/>
</dbReference>
<dbReference type="Proteomes" id="UP001383192">
    <property type="component" value="Unassembled WGS sequence"/>
</dbReference>
<dbReference type="InterPro" id="IPR056884">
    <property type="entry name" value="NPHP3-like_N"/>
</dbReference>
<dbReference type="AlphaFoldDB" id="A0AAW0DG19"/>
<keyword evidence="3" id="KW-0812">Transmembrane</keyword>
<dbReference type="PANTHER" id="PTHR10039">
    <property type="entry name" value="AMELOGENIN"/>
    <property type="match status" value="1"/>
</dbReference>
<evidence type="ECO:0000256" key="3">
    <source>
        <dbReference type="SAM" id="Phobius"/>
    </source>
</evidence>
<keyword evidence="6" id="KW-1185">Reference proteome</keyword>
<keyword evidence="1" id="KW-0677">Repeat</keyword>
<dbReference type="SUPFAM" id="SSF52540">
    <property type="entry name" value="P-loop containing nucleoside triphosphate hydrolases"/>
    <property type="match status" value="1"/>
</dbReference>
<feature type="region of interest" description="Disordered" evidence="2">
    <location>
        <begin position="931"/>
        <end position="956"/>
    </location>
</feature>